<sequence length="132" mass="14173">MVKLEPGGEELTSQPWSSADAEFRLGAAGERRGCTPPPETPFLHAKVREEEASHAAPYSGLEPPDHRRLEEALAHEYSAASAEFEFNMAAVDNCGGVGGGAQNCFICSTCGRSFDCFDSFQEHRCNDGAGFS</sequence>
<evidence type="ECO:0000313" key="2">
    <source>
        <dbReference type="Proteomes" id="UP000314294"/>
    </source>
</evidence>
<dbReference type="EMBL" id="SRLO01023109">
    <property type="protein sequence ID" value="TNN22316.1"/>
    <property type="molecule type" value="Genomic_DNA"/>
</dbReference>
<reference evidence="1 2" key="1">
    <citation type="submission" date="2019-03" db="EMBL/GenBank/DDBJ databases">
        <title>First draft genome of Liparis tanakae, snailfish: a comprehensive survey of snailfish specific genes.</title>
        <authorList>
            <person name="Kim W."/>
            <person name="Song I."/>
            <person name="Jeong J.-H."/>
            <person name="Kim D."/>
            <person name="Kim S."/>
            <person name="Ryu S."/>
            <person name="Song J.Y."/>
            <person name="Lee S.K."/>
        </authorList>
    </citation>
    <scope>NUCLEOTIDE SEQUENCE [LARGE SCALE GENOMIC DNA]</scope>
    <source>
        <tissue evidence="1">Muscle</tissue>
    </source>
</reference>
<protein>
    <submittedName>
        <fullName evidence="1">Uncharacterized protein</fullName>
    </submittedName>
</protein>
<dbReference type="AlphaFoldDB" id="A0A4Z2E0I7"/>
<proteinExistence type="predicted"/>
<gene>
    <name evidence="1" type="ORF">EYF80_067570</name>
</gene>
<keyword evidence="2" id="KW-1185">Reference proteome</keyword>
<accession>A0A4Z2E0I7</accession>
<name>A0A4Z2E0I7_9TELE</name>
<evidence type="ECO:0000313" key="1">
    <source>
        <dbReference type="EMBL" id="TNN22316.1"/>
    </source>
</evidence>
<organism evidence="1 2">
    <name type="scientific">Liparis tanakae</name>
    <name type="common">Tanaka's snailfish</name>
    <dbReference type="NCBI Taxonomy" id="230148"/>
    <lineage>
        <taxon>Eukaryota</taxon>
        <taxon>Metazoa</taxon>
        <taxon>Chordata</taxon>
        <taxon>Craniata</taxon>
        <taxon>Vertebrata</taxon>
        <taxon>Euteleostomi</taxon>
        <taxon>Actinopterygii</taxon>
        <taxon>Neopterygii</taxon>
        <taxon>Teleostei</taxon>
        <taxon>Neoteleostei</taxon>
        <taxon>Acanthomorphata</taxon>
        <taxon>Eupercaria</taxon>
        <taxon>Perciformes</taxon>
        <taxon>Cottioidei</taxon>
        <taxon>Cottales</taxon>
        <taxon>Liparidae</taxon>
        <taxon>Liparis</taxon>
    </lineage>
</organism>
<dbReference type="Proteomes" id="UP000314294">
    <property type="component" value="Unassembled WGS sequence"/>
</dbReference>
<comment type="caution">
    <text evidence="1">The sequence shown here is derived from an EMBL/GenBank/DDBJ whole genome shotgun (WGS) entry which is preliminary data.</text>
</comment>
<dbReference type="OrthoDB" id="6077919at2759"/>